<reference evidence="2" key="1">
    <citation type="journal article" date="2019" name="Int. J. Syst. Evol. Microbiol.">
        <title>The Global Catalogue of Microorganisms (GCM) 10K type strain sequencing project: providing services to taxonomists for standard genome sequencing and annotation.</title>
        <authorList>
            <consortium name="The Broad Institute Genomics Platform"/>
            <consortium name="The Broad Institute Genome Sequencing Center for Infectious Disease"/>
            <person name="Wu L."/>
            <person name="Ma J."/>
        </authorList>
    </citation>
    <scope>NUCLEOTIDE SEQUENCE [LARGE SCALE GENOMIC DNA]</scope>
    <source>
        <strain evidence="2">CGMCC 1.10832</strain>
    </source>
</reference>
<evidence type="ECO:0000313" key="1">
    <source>
        <dbReference type="EMBL" id="GGC38169.1"/>
    </source>
</evidence>
<protein>
    <submittedName>
        <fullName evidence="1">Uncharacterized protein</fullName>
    </submittedName>
</protein>
<proteinExistence type="predicted"/>
<dbReference type="Proteomes" id="UP000636010">
    <property type="component" value="Unassembled WGS sequence"/>
</dbReference>
<dbReference type="EMBL" id="BMEC01000007">
    <property type="protein sequence ID" value="GGC38169.1"/>
    <property type="molecule type" value="Genomic_DNA"/>
</dbReference>
<comment type="caution">
    <text evidence="1">The sequence shown here is derived from an EMBL/GenBank/DDBJ whole genome shotgun (WGS) entry which is preliminary data.</text>
</comment>
<organism evidence="1 2">
    <name type="scientific">Marivirga lumbricoides</name>
    <dbReference type="NCBI Taxonomy" id="1046115"/>
    <lineage>
        <taxon>Bacteria</taxon>
        <taxon>Pseudomonadati</taxon>
        <taxon>Bacteroidota</taxon>
        <taxon>Cytophagia</taxon>
        <taxon>Cytophagales</taxon>
        <taxon>Marivirgaceae</taxon>
        <taxon>Marivirga</taxon>
    </lineage>
</organism>
<accession>A0ABQ1MF50</accession>
<keyword evidence="2" id="KW-1185">Reference proteome</keyword>
<gene>
    <name evidence="1" type="ORF">GCM10011506_24460</name>
</gene>
<evidence type="ECO:0000313" key="2">
    <source>
        <dbReference type="Proteomes" id="UP000636010"/>
    </source>
</evidence>
<name>A0ABQ1MF50_9BACT</name>
<sequence length="103" mass="12278">MLNITTLWHIYWSIDLNLRLESVLNLIVMDRYRISFKCNKLPEQHDGLPGFRISEYYEGRSYNGLFEISPKWGSSRETKLISKALFEKYFELLNEEHLMKTSA</sequence>